<dbReference type="InterPro" id="IPR004408">
    <property type="entry name" value="Biotin_CoA_COase_ligase"/>
</dbReference>
<accession>A0A4S8RV51</accession>
<dbReference type="GO" id="GO:0004077">
    <property type="term" value="F:biotin--[biotin carboxyl-carrier protein] ligase activity"/>
    <property type="evidence" value="ECO:0007669"/>
    <property type="project" value="UniProtKB-EC"/>
</dbReference>
<dbReference type="PROSITE" id="PS51733">
    <property type="entry name" value="BPL_LPL_CATALYTIC"/>
    <property type="match status" value="1"/>
</dbReference>
<dbReference type="InterPro" id="IPR045864">
    <property type="entry name" value="aa-tRNA-synth_II/BPL/LPL"/>
</dbReference>
<keyword evidence="1 3" id="KW-0436">Ligase</keyword>
<feature type="domain" description="BPL/LPL catalytic" evidence="2">
    <location>
        <begin position="1"/>
        <end position="181"/>
    </location>
</feature>
<dbReference type="EC" id="6.3.4.15" evidence="3"/>
<dbReference type="OrthoDB" id="9807064at2"/>
<dbReference type="EMBL" id="SNTZ01000004">
    <property type="protein sequence ID" value="THV59119.1"/>
    <property type="molecule type" value="Genomic_DNA"/>
</dbReference>
<evidence type="ECO:0000259" key="2">
    <source>
        <dbReference type="PROSITE" id="PS51733"/>
    </source>
</evidence>
<dbReference type="CDD" id="cd16442">
    <property type="entry name" value="BPL"/>
    <property type="match status" value="1"/>
</dbReference>
<dbReference type="PANTHER" id="PTHR12835:SF5">
    <property type="entry name" value="BIOTIN--PROTEIN LIGASE"/>
    <property type="match status" value="1"/>
</dbReference>
<dbReference type="SUPFAM" id="SSF55681">
    <property type="entry name" value="Class II aaRS and biotin synthetases"/>
    <property type="match status" value="1"/>
</dbReference>
<dbReference type="Proteomes" id="UP000310406">
    <property type="component" value="Unassembled WGS sequence"/>
</dbReference>
<dbReference type="Pfam" id="PF03099">
    <property type="entry name" value="BPL_LplA_LipB"/>
    <property type="match status" value="1"/>
</dbReference>
<dbReference type="Gene3D" id="3.30.930.10">
    <property type="entry name" value="Bira Bifunctional Protein, Domain 2"/>
    <property type="match status" value="1"/>
</dbReference>
<proteinExistence type="predicted"/>
<evidence type="ECO:0000256" key="1">
    <source>
        <dbReference type="ARBA" id="ARBA00022598"/>
    </source>
</evidence>
<keyword evidence="4" id="KW-1185">Reference proteome</keyword>
<name>A0A4S8RV51_9FLAO</name>
<dbReference type="AlphaFoldDB" id="A0A4S8RV51"/>
<dbReference type="GO" id="GO:0005737">
    <property type="term" value="C:cytoplasm"/>
    <property type="evidence" value="ECO:0007669"/>
    <property type="project" value="TreeGrafter"/>
</dbReference>
<reference evidence="3 4" key="1">
    <citation type="submission" date="2019-03" db="EMBL/GenBank/DDBJ databases">
        <title>Muricauda SCR12 sp.nov, a marine bacterium isolated from Pacific Ocean:the Okinawa trough.</title>
        <authorList>
            <person name="Liu L."/>
        </authorList>
    </citation>
    <scope>NUCLEOTIDE SEQUENCE [LARGE SCALE GENOMIC DNA]</scope>
    <source>
        <strain evidence="3 4">SCR12</strain>
    </source>
</reference>
<sequence length="247" mass="27975">MGELSRIIKLDATDSTNQYLKDLLQTKNAVDSTVVVAKKQLRGRGQMGAVWESEDGKNLTFSVLKSFDLLHVEHQFNLNLMVSLAVCDVLNQFSLPDVRVKWPNDILSGSSKICGILIENILKGQLVQHSIIGIGLNVNQTSFDNLGNAASLKMISGRTFDLDELLQMILERIRIRFLNIQEKTVNQLLPEYEQYLFRKDKPSTFKDAEGAMFMGFIRGVSDTGKLVLELEDRVFQEFDLKEISLLY</sequence>
<evidence type="ECO:0000313" key="4">
    <source>
        <dbReference type="Proteomes" id="UP000310406"/>
    </source>
</evidence>
<gene>
    <name evidence="3" type="ORF">EZV76_09800</name>
</gene>
<comment type="caution">
    <text evidence="3">The sequence shown here is derived from an EMBL/GenBank/DDBJ whole genome shotgun (WGS) entry which is preliminary data.</text>
</comment>
<dbReference type="InterPro" id="IPR004143">
    <property type="entry name" value="BPL_LPL_catalytic"/>
</dbReference>
<evidence type="ECO:0000313" key="3">
    <source>
        <dbReference type="EMBL" id="THV59119.1"/>
    </source>
</evidence>
<dbReference type="PANTHER" id="PTHR12835">
    <property type="entry name" value="BIOTIN PROTEIN LIGASE"/>
    <property type="match status" value="1"/>
</dbReference>
<organism evidence="3 4">
    <name type="scientific">Flagellimonas alvinocaridis</name>
    <dbReference type="NCBI Taxonomy" id="2530200"/>
    <lineage>
        <taxon>Bacteria</taxon>
        <taxon>Pseudomonadati</taxon>
        <taxon>Bacteroidota</taxon>
        <taxon>Flavobacteriia</taxon>
        <taxon>Flavobacteriales</taxon>
        <taxon>Flavobacteriaceae</taxon>
        <taxon>Flagellimonas</taxon>
    </lineage>
</organism>
<dbReference type="NCBIfam" id="TIGR00121">
    <property type="entry name" value="birA_ligase"/>
    <property type="match status" value="1"/>
</dbReference>
<protein>
    <submittedName>
        <fullName evidence="3">Biotin--[acetyl-CoA-carboxylase] ligase</fullName>
        <ecNumber evidence="3">6.3.4.15</ecNumber>
    </submittedName>
</protein>
<dbReference type="RefSeq" id="WP_136566368.1">
    <property type="nucleotide sequence ID" value="NZ_JBNZAV010000001.1"/>
</dbReference>